<dbReference type="GO" id="GO:0046872">
    <property type="term" value="F:metal ion binding"/>
    <property type="evidence" value="ECO:0007669"/>
    <property type="project" value="UniProtKB-KW"/>
</dbReference>
<evidence type="ECO:0000259" key="7">
    <source>
        <dbReference type="Pfam" id="PF00730"/>
    </source>
</evidence>
<dbReference type="GO" id="GO:0140078">
    <property type="term" value="F:class I DNA-(apurinic or apyrimidinic site) endonuclease activity"/>
    <property type="evidence" value="ECO:0007669"/>
    <property type="project" value="UniProtKB-EC"/>
</dbReference>
<dbReference type="InterPro" id="IPR003265">
    <property type="entry name" value="HhH-GPD_domain"/>
</dbReference>
<keyword evidence="8" id="KW-0540">Nuclease</keyword>
<dbReference type="GO" id="GO:0019104">
    <property type="term" value="F:DNA N-glycosylase activity"/>
    <property type="evidence" value="ECO:0007669"/>
    <property type="project" value="UniProtKB-ARBA"/>
</dbReference>
<dbReference type="InterPro" id="IPR011257">
    <property type="entry name" value="DNA_glycosylase"/>
</dbReference>
<dbReference type="CDD" id="cd00056">
    <property type="entry name" value="ENDO3c"/>
    <property type="match status" value="1"/>
</dbReference>
<dbReference type="GO" id="GO:0003677">
    <property type="term" value="F:DNA binding"/>
    <property type="evidence" value="ECO:0007669"/>
    <property type="project" value="InterPro"/>
</dbReference>
<evidence type="ECO:0000256" key="3">
    <source>
        <dbReference type="ARBA" id="ARBA00022763"/>
    </source>
</evidence>
<keyword evidence="4" id="KW-0408">Iron</keyword>
<dbReference type="Gene3D" id="1.10.340.30">
    <property type="entry name" value="Hypothetical protein, domain 2"/>
    <property type="match status" value="1"/>
</dbReference>
<feature type="non-terminal residue" evidence="8">
    <location>
        <position position="140"/>
    </location>
</feature>
<name>A0A3B0ZVB5_9ZZZZ</name>
<dbReference type="InterPro" id="IPR000445">
    <property type="entry name" value="HhH_motif"/>
</dbReference>
<keyword evidence="3" id="KW-0227">DNA damage</keyword>
<feature type="domain" description="HhH-GPD" evidence="7">
    <location>
        <begin position="34"/>
        <end position="112"/>
    </location>
</feature>
<dbReference type="PANTHER" id="PTHR10359:SF19">
    <property type="entry name" value="DNA REPAIR GLYCOSYLASE MJ1434-RELATED"/>
    <property type="match status" value="1"/>
</dbReference>
<reference evidence="8" key="1">
    <citation type="submission" date="2018-06" db="EMBL/GenBank/DDBJ databases">
        <authorList>
            <person name="Zhirakovskaya E."/>
        </authorList>
    </citation>
    <scope>NUCLEOTIDE SEQUENCE</scope>
</reference>
<evidence type="ECO:0000256" key="1">
    <source>
        <dbReference type="ARBA" id="ARBA00022485"/>
    </source>
</evidence>
<dbReference type="Pfam" id="PF00730">
    <property type="entry name" value="HhH-GPD"/>
    <property type="match status" value="1"/>
</dbReference>
<gene>
    <name evidence="8" type="ORF">MNBD_GAMMA19-486</name>
</gene>
<evidence type="ECO:0000313" key="8">
    <source>
        <dbReference type="EMBL" id="VAW95681.1"/>
    </source>
</evidence>
<keyword evidence="5" id="KW-0411">Iron-sulfur</keyword>
<dbReference type="AlphaFoldDB" id="A0A3B0ZVB5"/>
<sequence length="140" mass="16066">MTPESQSPWVYNKLLKHYGHQHWWPAETPFEMMVGAILTQNTAWTNVERAIARLESHSCLTPQAILEAPLSELAEWLKPSGYFNIKAQRLRNYCQWYIDAGEFPCLSCIDTDVLRKQLLTVNGIGPETADAILLYAFERP</sequence>
<dbReference type="GO" id="GO:0051539">
    <property type="term" value="F:4 iron, 4 sulfur cluster binding"/>
    <property type="evidence" value="ECO:0007669"/>
    <property type="project" value="UniProtKB-KW"/>
</dbReference>
<evidence type="ECO:0000256" key="2">
    <source>
        <dbReference type="ARBA" id="ARBA00022723"/>
    </source>
</evidence>
<dbReference type="SUPFAM" id="SSF48150">
    <property type="entry name" value="DNA-glycosylase"/>
    <property type="match status" value="1"/>
</dbReference>
<keyword evidence="2" id="KW-0479">Metal-binding</keyword>
<evidence type="ECO:0000256" key="6">
    <source>
        <dbReference type="ARBA" id="ARBA00023204"/>
    </source>
</evidence>
<dbReference type="Pfam" id="PF00633">
    <property type="entry name" value="HHH"/>
    <property type="match status" value="1"/>
</dbReference>
<dbReference type="GO" id="GO:0006284">
    <property type="term" value="P:base-excision repair"/>
    <property type="evidence" value="ECO:0007669"/>
    <property type="project" value="InterPro"/>
</dbReference>
<proteinExistence type="predicted"/>
<keyword evidence="8" id="KW-0456">Lyase</keyword>
<keyword evidence="8" id="KW-0378">Hydrolase</keyword>
<evidence type="ECO:0000256" key="5">
    <source>
        <dbReference type="ARBA" id="ARBA00023014"/>
    </source>
</evidence>
<accession>A0A3B0ZVB5</accession>
<evidence type="ECO:0000256" key="4">
    <source>
        <dbReference type="ARBA" id="ARBA00023004"/>
    </source>
</evidence>
<dbReference type="EC" id="4.2.99.18" evidence="8"/>
<keyword evidence="1" id="KW-0004">4Fe-4S</keyword>
<dbReference type="PANTHER" id="PTHR10359">
    <property type="entry name" value="A/G-SPECIFIC ADENINE GLYCOSYLASE/ENDONUCLEASE III"/>
    <property type="match status" value="1"/>
</dbReference>
<keyword evidence="8" id="KW-0255">Endonuclease</keyword>
<keyword evidence="6" id="KW-0234">DNA repair</keyword>
<dbReference type="EMBL" id="UOFV01000066">
    <property type="protein sequence ID" value="VAW95681.1"/>
    <property type="molecule type" value="Genomic_DNA"/>
</dbReference>
<organism evidence="8">
    <name type="scientific">hydrothermal vent metagenome</name>
    <dbReference type="NCBI Taxonomy" id="652676"/>
    <lineage>
        <taxon>unclassified sequences</taxon>
        <taxon>metagenomes</taxon>
        <taxon>ecological metagenomes</taxon>
    </lineage>
</organism>
<protein>
    <submittedName>
        <fullName evidence="8">Endonuclease III</fullName>
        <ecNumber evidence="8">4.2.99.18</ecNumber>
    </submittedName>
</protein>